<evidence type="ECO:0000256" key="5">
    <source>
        <dbReference type="SAM" id="MobiDB-lite"/>
    </source>
</evidence>
<evidence type="ECO:0000256" key="2">
    <source>
        <dbReference type="ARBA" id="ARBA00008861"/>
    </source>
</evidence>
<dbReference type="GO" id="GO:0016740">
    <property type="term" value="F:transferase activity"/>
    <property type="evidence" value="ECO:0007669"/>
    <property type="project" value="UniProtKB-KW"/>
</dbReference>
<evidence type="ECO:0000313" key="7">
    <source>
        <dbReference type="EMBL" id="GBG68477.1"/>
    </source>
</evidence>
<dbReference type="OrthoDB" id="1044435at2759"/>
<dbReference type="InterPro" id="IPR036568">
    <property type="entry name" value="GGCT-like_sf"/>
</dbReference>
<evidence type="ECO:0000256" key="1">
    <source>
        <dbReference type="ARBA" id="ARBA00002782"/>
    </source>
</evidence>
<feature type="domain" description="Gamma-glutamylcyclotransferase AIG2-like" evidence="6">
    <location>
        <begin position="130"/>
        <end position="218"/>
    </location>
</feature>
<dbReference type="EMBL" id="BFEA01000101">
    <property type="protein sequence ID" value="GBG68477.1"/>
    <property type="molecule type" value="Genomic_DNA"/>
</dbReference>
<keyword evidence="8" id="KW-1185">Reference proteome</keyword>
<dbReference type="InterPro" id="IPR013024">
    <property type="entry name" value="GGCT-like"/>
</dbReference>
<evidence type="ECO:0000256" key="3">
    <source>
        <dbReference type="ARBA" id="ARBA00022679"/>
    </source>
</evidence>
<sequence>MIGCQVAYHVSSLGSDATFLSPGNGQIPSPFDRSQPLLLDSKGRISTRSLEHHHYTMASKILYSQSCAMNMLTPEIGTGVPHGVPHGCEQTMTPPAASAAAETGYVSVQVGVEGEEEECDGSAVDKVHNVFVYGTLLADELLMALLNRVPESTFGYIEDYHRHSVIGRPYPTAYRLPGGKIDGRLLLHLTKKELDILDWYEDDEYIRLWVDVVVVPRNGSARGDDVSLPVANSAQVEGGVRDVAVPAPHRGTDMDAAVEARRQQSQIADNSEDVIPQDKTSSKYEVSR</sequence>
<dbReference type="Pfam" id="PF06094">
    <property type="entry name" value="GGACT"/>
    <property type="match status" value="1"/>
</dbReference>
<dbReference type="PANTHER" id="PTHR31544:SF2">
    <property type="entry name" value="AIG2-LIKE PROTEIN D"/>
    <property type="match status" value="1"/>
</dbReference>
<organism evidence="7 8">
    <name type="scientific">Chara braunii</name>
    <name type="common">Braun's stonewort</name>
    <dbReference type="NCBI Taxonomy" id="69332"/>
    <lineage>
        <taxon>Eukaryota</taxon>
        <taxon>Viridiplantae</taxon>
        <taxon>Streptophyta</taxon>
        <taxon>Charophyceae</taxon>
        <taxon>Charales</taxon>
        <taxon>Characeae</taxon>
        <taxon>Chara</taxon>
    </lineage>
</organism>
<dbReference type="InterPro" id="IPR045038">
    <property type="entry name" value="AIG2-like"/>
</dbReference>
<reference evidence="7 8" key="1">
    <citation type="journal article" date="2018" name="Cell">
        <title>The Chara Genome: Secondary Complexity and Implications for Plant Terrestrialization.</title>
        <authorList>
            <person name="Nishiyama T."/>
            <person name="Sakayama H."/>
            <person name="Vries J.D."/>
            <person name="Buschmann H."/>
            <person name="Saint-Marcoux D."/>
            <person name="Ullrich K.K."/>
            <person name="Haas F.B."/>
            <person name="Vanderstraeten L."/>
            <person name="Becker D."/>
            <person name="Lang D."/>
            <person name="Vosolsobe S."/>
            <person name="Rombauts S."/>
            <person name="Wilhelmsson P.K.I."/>
            <person name="Janitza P."/>
            <person name="Kern R."/>
            <person name="Heyl A."/>
            <person name="Rumpler F."/>
            <person name="Villalobos L.I.A.C."/>
            <person name="Clay J.M."/>
            <person name="Skokan R."/>
            <person name="Toyoda A."/>
            <person name="Suzuki Y."/>
            <person name="Kagoshima H."/>
            <person name="Schijlen E."/>
            <person name="Tajeshwar N."/>
            <person name="Catarino B."/>
            <person name="Hetherington A.J."/>
            <person name="Saltykova A."/>
            <person name="Bonnot C."/>
            <person name="Breuninger H."/>
            <person name="Symeonidi A."/>
            <person name="Radhakrishnan G.V."/>
            <person name="Van Nieuwerburgh F."/>
            <person name="Deforce D."/>
            <person name="Chang C."/>
            <person name="Karol K.G."/>
            <person name="Hedrich R."/>
            <person name="Ulvskov P."/>
            <person name="Glockner G."/>
            <person name="Delwiche C.F."/>
            <person name="Petrasek J."/>
            <person name="Van de Peer Y."/>
            <person name="Friml J."/>
            <person name="Beilby M."/>
            <person name="Dolan L."/>
            <person name="Kohara Y."/>
            <person name="Sugano S."/>
            <person name="Fujiyama A."/>
            <person name="Delaux P.-M."/>
            <person name="Quint M."/>
            <person name="TheiBen G."/>
            <person name="Hagemann M."/>
            <person name="Harholt J."/>
            <person name="Dunand C."/>
            <person name="Zachgo S."/>
            <person name="Langdale J."/>
            <person name="Maumus F."/>
            <person name="Straeten D.V.D."/>
            <person name="Gould S.B."/>
            <person name="Rensing S.A."/>
        </authorList>
    </citation>
    <scope>NUCLEOTIDE SEQUENCE [LARGE SCALE GENOMIC DNA]</scope>
    <source>
        <strain evidence="7 8">S276</strain>
    </source>
</reference>
<evidence type="ECO:0000313" key="8">
    <source>
        <dbReference type="Proteomes" id="UP000265515"/>
    </source>
</evidence>
<dbReference type="Proteomes" id="UP000265515">
    <property type="component" value="Unassembled WGS sequence"/>
</dbReference>
<dbReference type="SUPFAM" id="SSF110857">
    <property type="entry name" value="Gamma-glutamyl cyclotransferase-like"/>
    <property type="match status" value="1"/>
</dbReference>
<comment type="function">
    <text evidence="1">Putative gamma-glutamylcyclotransferase.</text>
</comment>
<dbReference type="Gramene" id="GBG68477">
    <property type="protein sequence ID" value="GBG68477"/>
    <property type="gene ID" value="CBR_g3022"/>
</dbReference>
<dbReference type="InterPro" id="IPR009288">
    <property type="entry name" value="AIG2-like_dom"/>
</dbReference>
<gene>
    <name evidence="7" type="ORF">CBR_g3022</name>
</gene>
<dbReference type="PANTHER" id="PTHR31544">
    <property type="entry name" value="AIG2-LIKE PROTEIN D"/>
    <property type="match status" value="1"/>
</dbReference>
<dbReference type="Gene3D" id="3.10.490.10">
    <property type="entry name" value="Gamma-glutamyl cyclotransferase-like"/>
    <property type="match status" value="1"/>
</dbReference>
<evidence type="ECO:0000259" key="6">
    <source>
        <dbReference type="Pfam" id="PF06094"/>
    </source>
</evidence>
<proteinExistence type="inferred from homology"/>
<evidence type="ECO:0000256" key="4">
    <source>
        <dbReference type="ARBA" id="ARBA00030602"/>
    </source>
</evidence>
<name>A0A388KEP9_CHABU</name>
<dbReference type="CDD" id="cd06661">
    <property type="entry name" value="GGCT_like"/>
    <property type="match status" value="1"/>
</dbReference>
<comment type="similarity">
    <text evidence="2">Belongs to the gamma-glutamylcyclotransferase family.</text>
</comment>
<protein>
    <recommendedName>
        <fullName evidence="4">Putative gamma-glutamylcyclotransferase</fullName>
    </recommendedName>
</protein>
<feature type="region of interest" description="Disordered" evidence="5">
    <location>
        <begin position="259"/>
        <end position="288"/>
    </location>
</feature>
<comment type="caution">
    <text evidence="7">The sequence shown here is derived from an EMBL/GenBank/DDBJ whole genome shotgun (WGS) entry which is preliminary data.</text>
</comment>
<dbReference type="AlphaFoldDB" id="A0A388KEP9"/>
<accession>A0A388KEP9</accession>
<keyword evidence="3" id="KW-0808">Transferase</keyword>